<feature type="compositionally biased region" description="Polar residues" evidence="1">
    <location>
        <begin position="259"/>
        <end position="277"/>
    </location>
</feature>
<dbReference type="AlphaFoldDB" id="A0A6I2F3J5"/>
<organism evidence="3 4">
    <name type="scientific">Agromyces agglutinans</name>
    <dbReference type="NCBI Taxonomy" id="2662258"/>
    <lineage>
        <taxon>Bacteria</taxon>
        <taxon>Bacillati</taxon>
        <taxon>Actinomycetota</taxon>
        <taxon>Actinomycetes</taxon>
        <taxon>Micrococcales</taxon>
        <taxon>Microbacteriaceae</taxon>
        <taxon>Agromyces</taxon>
    </lineage>
</organism>
<evidence type="ECO:0000259" key="2">
    <source>
        <dbReference type="SMART" id="SM00943"/>
    </source>
</evidence>
<dbReference type="SUPFAM" id="SSF56747">
    <property type="entry name" value="Prim-pol domain"/>
    <property type="match status" value="1"/>
</dbReference>
<dbReference type="Proteomes" id="UP000431080">
    <property type="component" value="Unassembled WGS sequence"/>
</dbReference>
<keyword evidence="4" id="KW-1185">Reference proteome</keyword>
<gene>
    <name evidence="3" type="ORF">GE115_02725</name>
</gene>
<evidence type="ECO:0000313" key="4">
    <source>
        <dbReference type="Proteomes" id="UP000431080"/>
    </source>
</evidence>
<reference evidence="3 4" key="1">
    <citation type="submission" date="2019-10" db="EMBL/GenBank/DDBJ databases">
        <authorList>
            <person name="Nie G."/>
            <person name="Ming H."/>
            <person name="Yi B."/>
        </authorList>
    </citation>
    <scope>NUCLEOTIDE SEQUENCE [LARGE SCALE GENOMIC DNA]</scope>
    <source>
        <strain evidence="3 4">CFH 90414</strain>
    </source>
</reference>
<dbReference type="Pfam" id="PF08708">
    <property type="entry name" value="PriCT_1"/>
    <property type="match status" value="1"/>
</dbReference>
<evidence type="ECO:0000313" key="3">
    <source>
        <dbReference type="EMBL" id="MRG58791.1"/>
    </source>
</evidence>
<accession>A0A6I2F3J5</accession>
<proteinExistence type="predicted"/>
<dbReference type="Pfam" id="PF09250">
    <property type="entry name" value="Prim-Pol"/>
    <property type="match status" value="1"/>
</dbReference>
<dbReference type="InterPro" id="IPR014820">
    <property type="entry name" value="PriCT_1"/>
</dbReference>
<dbReference type="CDD" id="cd04859">
    <property type="entry name" value="Prim_Pol"/>
    <property type="match status" value="1"/>
</dbReference>
<protein>
    <submittedName>
        <fullName evidence="3">DNA primase</fullName>
    </submittedName>
</protein>
<name>A0A6I2F3J5_9MICO</name>
<dbReference type="SMART" id="SM00943">
    <property type="entry name" value="Prim-Pol"/>
    <property type="match status" value="1"/>
</dbReference>
<dbReference type="EMBL" id="WJIF01000001">
    <property type="protein sequence ID" value="MRG58791.1"/>
    <property type="molecule type" value="Genomic_DNA"/>
</dbReference>
<dbReference type="RefSeq" id="WP_153683210.1">
    <property type="nucleotide sequence ID" value="NZ_WJIF01000001.1"/>
</dbReference>
<feature type="domain" description="DNA primase/polymerase bifunctional N-terminal" evidence="2">
    <location>
        <begin position="19"/>
        <end position="182"/>
    </location>
</feature>
<dbReference type="InterPro" id="IPR015330">
    <property type="entry name" value="DNA_primase/pol_bifunc_N"/>
</dbReference>
<sequence length="294" mass="31544">MNIGELFLHATSASARDAAYAFADAGIPVFPCLPDGKRPLTPAGFHDATTELTIVRSWWATWPRANLGMPTGAASGFDVIDVDTGDMGTGFTALESARKAGLLDGEAARVRTPSGGLHIYYPTDPDGDQRCWQSAFAHIDFRGEGGYIIVPPSTVRGIAYRLSVLRAGAQHPVDATALRELIDPRPPQTPNPRDAIHHADPDRLARWVLHLQEGERNHGLFWASCRLVEAGYSPTAIETTLGSAAASVGLSAREIASTIRSASRQGAPQTATTSPTWNEPRASTRRESDAPWLA</sequence>
<feature type="compositionally biased region" description="Basic and acidic residues" evidence="1">
    <location>
        <begin position="282"/>
        <end position="294"/>
    </location>
</feature>
<feature type="region of interest" description="Disordered" evidence="1">
    <location>
        <begin position="259"/>
        <end position="294"/>
    </location>
</feature>
<comment type="caution">
    <text evidence="3">The sequence shown here is derived from an EMBL/GenBank/DDBJ whole genome shotgun (WGS) entry which is preliminary data.</text>
</comment>
<evidence type="ECO:0000256" key="1">
    <source>
        <dbReference type="SAM" id="MobiDB-lite"/>
    </source>
</evidence>